<accession>A0A1Y2AXW8</accession>
<dbReference type="Proteomes" id="UP000193920">
    <property type="component" value="Unassembled WGS sequence"/>
</dbReference>
<evidence type="ECO:0000313" key="3">
    <source>
        <dbReference type="EMBL" id="ORY27418.1"/>
    </source>
</evidence>
<feature type="signal peptide" evidence="1">
    <location>
        <begin position="1"/>
        <end position="21"/>
    </location>
</feature>
<protein>
    <recommendedName>
        <fullName evidence="2">Transglutaminase-like domain-containing protein</fullName>
    </recommendedName>
</protein>
<sequence>MKSFIILNLIVLLQLFLTVHSKAVADESNELKTIPKTFVTLDKYKNVTVWRNDGNANKNLQPLVLDSKKLTKKISSNKINNLSAVYYKSQLNNFELSIYNALEKICNQRVVKALAVTITNLDGFKVQENEFDNRVGRAVGAFMRDNQEYWWIHSYEKSGSLVNGYVSDVTVEIVSEYTISEINEYNPKVLYAAQTIAEQANKKKTLYKKLLYIHDYLINSITYTDGEGSVYHNLYGALINKKCVCGAYGEAFAVISRLVGGYVIGVNSYVHGWDYAKIGKDWYAVDATWDDYGDGYEPSHNYFFVGTNTVVADDGHRYKDETEIRTIADFIEVGDATGFIFPTLSEEKYIE</sequence>
<proteinExistence type="predicted"/>
<dbReference type="InterPro" id="IPR038765">
    <property type="entry name" value="Papain-like_cys_pep_sf"/>
</dbReference>
<gene>
    <name evidence="3" type="ORF">LY90DRAFT_628652</name>
</gene>
<keyword evidence="4" id="KW-1185">Reference proteome</keyword>
<feature type="domain" description="Transglutaminase-like" evidence="2">
    <location>
        <begin position="196"/>
        <end position="287"/>
    </location>
</feature>
<organism evidence="3 4">
    <name type="scientific">Neocallimastix californiae</name>
    <dbReference type="NCBI Taxonomy" id="1754190"/>
    <lineage>
        <taxon>Eukaryota</taxon>
        <taxon>Fungi</taxon>
        <taxon>Fungi incertae sedis</taxon>
        <taxon>Chytridiomycota</taxon>
        <taxon>Chytridiomycota incertae sedis</taxon>
        <taxon>Neocallimastigomycetes</taxon>
        <taxon>Neocallimastigales</taxon>
        <taxon>Neocallimastigaceae</taxon>
        <taxon>Neocallimastix</taxon>
    </lineage>
</organism>
<evidence type="ECO:0000313" key="4">
    <source>
        <dbReference type="Proteomes" id="UP000193920"/>
    </source>
</evidence>
<name>A0A1Y2AXW8_9FUNG</name>
<keyword evidence="1" id="KW-0732">Signal</keyword>
<dbReference type="InterPro" id="IPR002931">
    <property type="entry name" value="Transglutaminase-like"/>
</dbReference>
<evidence type="ECO:0000259" key="2">
    <source>
        <dbReference type="Pfam" id="PF01841"/>
    </source>
</evidence>
<evidence type="ECO:0000256" key="1">
    <source>
        <dbReference type="SAM" id="SignalP"/>
    </source>
</evidence>
<reference evidence="3 4" key="1">
    <citation type="submission" date="2016-08" db="EMBL/GenBank/DDBJ databases">
        <title>A Parts List for Fungal Cellulosomes Revealed by Comparative Genomics.</title>
        <authorList>
            <consortium name="DOE Joint Genome Institute"/>
            <person name="Haitjema C.H."/>
            <person name="Gilmore S.P."/>
            <person name="Henske J.K."/>
            <person name="Solomon K.V."/>
            <person name="De Groot R."/>
            <person name="Kuo A."/>
            <person name="Mondo S.J."/>
            <person name="Salamov A.A."/>
            <person name="Labutti K."/>
            <person name="Zhao Z."/>
            <person name="Chiniquy J."/>
            <person name="Barry K."/>
            <person name="Brewer H.M."/>
            <person name="Purvine S.O."/>
            <person name="Wright A.T."/>
            <person name="Boxma B."/>
            <person name="Van Alen T."/>
            <person name="Hackstein J.H."/>
            <person name="Baker S.E."/>
            <person name="Grigoriev I.V."/>
            <person name="O'Malley M.A."/>
        </authorList>
    </citation>
    <scope>NUCLEOTIDE SEQUENCE [LARGE SCALE GENOMIC DNA]</scope>
    <source>
        <strain evidence="3 4">G1</strain>
    </source>
</reference>
<dbReference type="Gene3D" id="3.10.620.30">
    <property type="match status" value="1"/>
</dbReference>
<comment type="caution">
    <text evidence="3">The sequence shown here is derived from an EMBL/GenBank/DDBJ whole genome shotgun (WGS) entry which is preliminary data.</text>
</comment>
<dbReference type="EMBL" id="MCOG01000193">
    <property type="protein sequence ID" value="ORY27418.1"/>
    <property type="molecule type" value="Genomic_DNA"/>
</dbReference>
<dbReference type="OrthoDB" id="2128161at2759"/>
<dbReference type="SUPFAM" id="SSF54001">
    <property type="entry name" value="Cysteine proteinases"/>
    <property type="match status" value="1"/>
</dbReference>
<feature type="chain" id="PRO_5013163966" description="Transglutaminase-like domain-containing protein" evidence="1">
    <location>
        <begin position="22"/>
        <end position="351"/>
    </location>
</feature>
<dbReference type="Pfam" id="PF01841">
    <property type="entry name" value="Transglut_core"/>
    <property type="match status" value="1"/>
</dbReference>
<dbReference type="AlphaFoldDB" id="A0A1Y2AXW8"/>